<feature type="region of interest" description="Disordered" evidence="7">
    <location>
        <begin position="480"/>
        <end position="512"/>
    </location>
</feature>
<dbReference type="CDD" id="cd17321">
    <property type="entry name" value="MFS_MMR_MDR_like"/>
    <property type="match status" value="1"/>
</dbReference>
<comment type="caution">
    <text evidence="10">The sequence shown here is derived from an EMBL/GenBank/DDBJ whole genome shotgun (WGS) entry which is preliminary data.</text>
</comment>
<organism evidence="10 11">
    <name type="scientific">Nakamurella flava</name>
    <dbReference type="NCBI Taxonomy" id="2576308"/>
    <lineage>
        <taxon>Bacteria</taxon>
        <taxon>Bacillati</taxon>
        <taxon>Actinomycetota</taxon>
        <taxon>Actinomycetes</taxon>
        <taxon>Nakamurellales</taxon>
        <taxon>Nakamurellaceae</taxon>
        <taxon>Nakamurella</taxon>
    </lineage>
</organism>
<feature type="transmembrane region" description="Helical" evidence="8">
    <location>
        <begin position="283"/>
        <end position="303"/>
    </location>
</feature>
<evidence type="ECO:0000256" key="1">
    <source>
        <dbReference type="ARBA" id="ARBA00004651"/>
    </source>
</evidence>
<keyword evidence="5 8" id="KW-1133">Transmembrane helix</keyword>
<dbReference type="PANTHER" id="PTHR42718">
    <property type="entry name" value="MAJOR FACILITATOR SUPERFAMILY MULTIDRUG TRANSPORTER MFSC"/>
    <property type="match status" value="1"/>
</dbReference>
<evidence type="ECO:0000256" key="2">
    <source>
        <dbReference type="ARBA" id="ARBA00022448"/>
    </source>
</evidence>
<dbReference type="Gene3D" id="1.20.1720.10">
    <property type="entry name" value="Multidrug resistance protein D"/>
    <property type="match status" value="1"/>
</dbReference>
<feature type="domain" description="Major facilitator superfamily (MFS) profile" evidence="9">
    <location>
        <begin position="27"/>
        <end position="476"/>
    </location>
</feature>
<dbReference type="Proteomes" id="UP000306985">
    <property type="component" value="Unassembled WGS sequence"/>
</dbReference>
<sequence length="512" mass="51648">MTTPPRDPVDKQSDDALVYGTPRARAVLVATVLGSGLAQLDGTVVSVALPRIGADLGAGLTGLQWTVNAYTLVLAGLLLLGGSLGDRLGRRRIYILGVVWFTVASAGCSLAPDAGTLIAMRALQGAGAALLTPGSLAILQASFRPQDRSTAVGAWSGLGGVATAIGPLVGGLLVGVAPWGWRLVFLINVPLAAIVIVLARRYIPESRDTEAIGRLDYPGAVLACVSLAGIVYGLTEGPATGWGTAATVALVAGLVLLLVFLLVEARSTSPLLPLGLFRNPVFAATNGVTLVLYAALSGMLFLLPVQLQVVAGFSPVAAGVATLPITVVMLLLSARMGRLAQRIGPRLPMTIGPLLAGGAMLWLSRIGADATYLSSVLIPMVLFGLGLSFTVAPLTTTVLAAAPEHQVGVASAINNDVARVAGLLAVAVLPGLAGLGPAASTDPALFSAGYGRAVLIAGGLCALGGVLAFLTVPGRRGDADGSASSGHPAAEGDDPALDCPACPVSSPHIRPR</sequence>
<evidence type="ECO:0000256" key="5">
    <source>
        <dbReference type="ARBA" id="ARBA00022989"/>
    </source>
</evidence>
<evidence type="ECO:0000256" key="7">
    <source>
        <dbReference type="SAM" id="MobiDB-lite"/>
    </source>
</evidence>
<dbReference type="InterPro" id="IPR020846">
    <property type="entry name" value="MFS_dom"/>
</dbReference>
<keyword evidence="11" id="KW-1185">Reference proteome</keyword>
<dbReference type="InterPro" id="IPR011701">
    <property type="entry name" value="MFS"/>
</dbReference>
<evidence type="ECO:0000256" key="6">
    <source>
        <dbReference type="ARBA" id="ARBA00023136"/>
    </source>
</evidence>
<protein>
    <submittedName>
        <fullName evidence="10">MFS transporter</fullName>
    </submittedName>
</protein>
<dbReference type="InterPro" id="IPR036259">
    <property type="entry name" value="MFS_trans_sf"/>
</dbReference>
<reference evidence="10 11" key="1">
    <citation type="submission" date="2019-05" db="EMBL/GenBank/DDBJ databases">
        <title>Nakamurella sp. N5BH11, whole genome shotgun sequence.</title>
        <authorList>
            <person name="Tuo L."/>
        </authorList>
    </citation>
    <scope>NUCLEOTIDE SEQUENCE [LARGE SCALE GENOMIC DNA]</scope>
    <source>
        <strain evidence="10 11">N5BH11</strain>
    </source>
</reference>
<feature type="transmembrane region" description="Helical" evidence="8">
    <location>
        <begin position="450"/>
        <end position="472"/>
    </location>
</feature>
<gene>
    <name evidence="10" type="ORF">FDO65_11990</name>
</gene>
<dbReference type="NCBIfam" id="TIGR00711">
    <property type="entry name" value="efflux_EmrB"/>
    <property type="match status" value="1"/>
</dbReference>
<comment type="subcellular location">
    <subcellularLocation>
        <location evidence="1">Cell membrane</location>
        <topology evidence="1">Multi-pass membrane protein</topology>
    </subcellularLocation>
</comment>
<keyword evidence="6 8" id="KW-0472">Membrane</keyword>
<evidence type="ECO:0000256" key="4">
    <source>
        <dbReference type="ARBA" id="ARBA00022692"/>
    </source>
</evidence>
<dbReference type="EMBL" id="SZZH01000003">
    <property type="protein sequence ID" value="TKV58302.1"/>
    <property type="molecule type" value="Genomic_DNA"/>
</dbReference>
<dbReference type="OrthoDB" id="7375466at2"/>
<keyword evidence="2" id="KW-0813">Transport</keyword>
<feature type="transmembrane region" description="Helical" evidence="8">
    <location>
        <begin position="346"/>
        <end position="364"/>
    </location>
</feature>
<evidence type="ECO:0000256" key="8">
    <source>
        <dbReference type="SAM" id="Phobius"/>
    </source>
</evidence>
<keyword evidence="3" id="KW-1003">Cell membrane</keyword>
<accession>A0A4U6QE83</accession>
<dbReference type="InterPro" id="IPR004638">
    <property type="entry name" value="EmrB-like"/>
</dbReference>
<dbReference type="RefSeq" id="WP_137449965.1">
    <property type="nucleotide sequence ID" value="NZ_SZZH01000003.1"/>
</dbReference>
<evidence type="ECO:0000256" key="3">
    <source>
        <dbReference type="ARBA" id="ARBA00022475"/>
    </source>
</evidence>
<feature type="transmembrane region" description="Helical" evidence="8">
    <location>
        <begin position="241"/>
        <end position="263"/>
    </location>
</feature>
<dbReference type="PANTHER" id="PTHR42718:SF42">
    <property type="entry name" value="EXPORT PROTEIN"/>
    <property type="match status" value="1"/>
</dbReference>
<evidence type="ECO:0000259" key="9">
    <source>
        <dbReference type="PROSITE" id="PS50850"/>
    </source>
</evidence>
<feature type="transmembrane region" description="Helical" evidence="8">
    <location>
        <begin position="118"/>
        <end position="139"/>
    </location>
</feature>
<feature type="transmembrane region" description="Helical" evidence="8">
    <location>
        <begin position="151"/>
        <end position="177"/>
    </location>
</feature>
<feature type="transmembrane region" description="Helical" evidence="8">
    <location>
        <begin position="215"/>
        <end position="235"/>
    </location>
</feature>
<feature type="transmembrane region" description="Helical" evidence="8">
    <location>
        <begin position="183"/>
        <end position="203"/>
    </location>
</feature>
<evidence type="ECO:0000313" key="10">
    <source>
        <dbReference type="EMBL" id="TKV58302.1"/>
    </source>
</evidence>
<feature type="transmembrane region" description="Helical" evidence="8">
    <location>
        <begin position="420"/>
        <end position="438"/>
    </location>
</feature>
<feature type="transmembrane region" description="Helical" evidence="8">
    <location>
        <begin position="93"/>
        <end position="112"/>
    </location>
</feature>
<name>A0A4U6QE83_9ACTN</name>
<dbReference type="Pfam" id="PF07690">
    <property type="entry name" value="MFS_1"/>
    <property type="match status" value="2"/>
</dbReference>
<dbReference type="AlphaFoldDB" id="A0A4U6QE83"/>
<dbReference type="Gene3D" id="1.20.1250.20">
    <property type="entry name" value="MFS general substrate transporter like domains"/>
    <property type="match status" value="1"/>
</dbReference>
<proteinExistence type="predicted"/>
<dbReference type="GO" id="GO:0005886">
    <property type="term" value="C:plasma membrane"/>
    <property type="evidence" value="ECO:0007669"/>
    <property type="project" value="UniProtKB-SubCell"/>
</dbReference>
<keyword evidence="4 8" id="KW-0812">Transmembrane</keyword>
<feature type="transmembrane region" description="Helical" evidence="8">
    <location>
        <begin position="376"/>
        <end position="399"/>
    </location>
</feature>
<evidence type="ECO:0000313" key="11">
    <source>
        <dbReference type="Proteomes" id="UP000306985"/>
    </source>
</evidence>
<dbReference type="PROSITE" id="PS50850">
    <property type="entry name" value="MFS"/>
    <property type="match status" value="1"/>
</dbReference>
<dbReference type="GO" id="GO:0022857">
    <property type="term" value="F:transmembrane transporter activity"/>
    <property type="evidence" value="ECO:0007669"/>
    <property type="project" value="InterPro"/>
</dbReference>
<dbReference type="SUPFAM" id="SSF103473">
    <property type="entry name" value="MFS general substrate transporter"/>
    <property type="match status" value="1"/>
</dbReference>
<feature type="transmembrane region" description="Helical" evidence="8">
    <location>
        <begin position="309"/>
        <end position="334"/>
    </location>
</feature>
<feature type="transmembrane region" description="Helical" evidence="8">
    <location>
        <begin position="63"/>
        <end position="81"/>
    </location>
</feature>